<sequence>MKDCLDKFFDLFREYQKEIPTQKVAEILREYADRLDE</sequence>
<organism evidence="1 2">
    <name type="scientific">Prochlorococcus marinus str. MIT 9314</name>
    <dbReference type="NCBI Taxonomy" id="167548"/>
    <lineage>
        <taxon>Bacteria</taxon>
        <taxon>Bacillati</taxon>
        <taxon>Cyanobacteriota</taxon>
        <taxon>Cyanophyceae</taxon>
        <taxon>Synechococcales</taxon>
        <taxon>Prochlorococcaceae</taxon>
        <taxon>Prochlorococcus</taxon>
    </lineage>
</organism>
<name>A0A0A2AEV1_PROMR</name>
<proteinExistence type="predicted"/>
<gene>
    <name evidence="1" type="ORF">EU98_1630</name>
</gene>
<dbReference type="Proteomes" id="UP000030533">
    <property type="component" value="Unassembled WGS sequence"/>
</dbReference>
<accession>A0A0A2AEV1</accession>
<reference evidence="2" key="1">
    <citation type="journal article" date="2014" name="Sci. Data">
        <title>Genomes of diverse isolates of the marine cyanobacterium Prochlorococcus.</title>
        <authorList>
            <person name="Biller S."/>
            <person name="Berube P."/>
            <person name="Thompson J."/>
            <person name="Kelly L."/>
            <person name="Roggensack S."/>
            <person name="Awad L."/>
            <person name="Roache-Johnson K."/>
            <person name="Ding H."/>
            <person name="Giovannoni S.J."/>
            <person name="Moore L.R."/>
            <person name="Chisholm S.W."/>
        </authorList>
    </citation>
    <scope>NUCLEOTIDE SEQUENCE [LARGE SCALE GENOMIC DNA]</scope>
    <source>
        <strain evidence="2">MIT 9314</strain>
    </source>
</reference>
<evidence type="ECO:0000313" key="2">
    <source>
        <dbReference type="Proteomes" id="UP000030533"/>
    </source>
</evidence>
<protein>
    <submittedName>
        <fullName evidence="1">Uncharacterized protein</fullName>
    </submittedName>
</protein>
<dbReference type="STRING" id="167548.EU98_1630"/>
<dbReference type="AlphaFoldDB" id="A0A0A2AEV1"/>
<dbReference type="EMBL" id="JNAO01000013">
    <property type="protein sequence ID" value="KGG00101.1"/>
    <property type="molecule type" value="Genomic_DNA"/>
</dbReference>
<evidence type="ECO:0000313" key="1">
    <source>
        <dbReference type="EMBL" id="KGG00101.1"/>
    </source>
</evidence>
<comment type="caution">
    <text evidence="1">The sequence shown here is derived from an EMBL/GenBank/DDBJ whole genome shotgun (WGS) entry which is preliminary data.</text>
</comment>